<proteinExistence type="predicted"/>
<dbReference type="KEGG" id="ifn:GM661_16490"/>
<protein>
    <submittedName>
        <fullName evidence="2">SpoIID/LytB domain-containing protein</fullName>
    </submittedName>
</protein>
<dbReference type="GO" id="GO:0030435">
    <property type="term" value="P:sporulation resulting in formation of a cellular spore"/>
    <property type="evidence" value="ECO:0007669"/>
    <property type="project" value="InterPro"/>
</dbReference>
<feature type="domain" description="Sporulation stage II protein D amidase enhancer LytB N-terminal" evidence="1">
    <location>
        <begin position="54"/>
        <end position="135"/>
    </location>
</feature>
<sequence length="312" mass="35162">MKFTRLFLFIFIFIIIMTMAVACGNQARVKGVRERNRLEKEPEIVVKLTDGQEKQMKFEEYITGVVAGEMKKGWPANAYAAQAIIARTFALKYMDENKTNVISGSYEFAQEFKPENVTQELADAVSKTRGEVVVHQDDYIKGWFHASAGGQTTSAKVGLAYEKDEPPYIKIVNSPDEMAPEDVQNWTIEFSNREIEETLSSMGKDIGVLEKVVIEDRDRTGRIIDLSFKGSKGSATVKAANFRNELDPKRLKSTKISEIKKQDDRYSFSGAGFGHGVGMSQWGAYAMAKDGRSPEEIVSHYFKDIEIVKEYD</sequence>
<dbReference type="PROSITE" id="PS51257">
    <property type="entry name" value="PROKAR_LIPOPROTEIN"/>
    <property type="match status" value="1"/>
</dbReference>
<dbReference type="InterPro" id="IPR013693">
    <property type="entry name" value="SpoIID/LytB_N"/>
</dbReference>
<reference evidence="2" key="1">
    <citation type="submission" date="2019-12" db="EMBL/GenBank/DDBJ databases">
        <authorList>
            <person name="zhang j."/>
            <person name="sun C.M."/>
        </authorList>
    </citation>
    <scope>NUCLEOTIDE SEQUENCE</scope>
    <source>
        <strain evidence="2">NS-1</strain>
    </source>
</reference>
<dbReference type="Proteomes" id="UP000665020">
    <property type="component" value="Chromosome"/>
</dbReference>
<dbReference type="EMBL" id="CP046640">
    <property type="protein sequence ID" value="QTL99428.1"/>
    <property type="molecule type" value="Genomic_DNA"/>
</dbReference>
<keyword evidence="3" id="KW-1185">Reference proteome</keyword>
<dbReference type="Pfam" id="PF08486">
    <property type="entry name" value="SpoIID"/>
    <property type="match status" value="1"/>
</dbReference>
<name>A0A8A7KI13_9FIRM</name>
<evidence type="ECO:0000313" key="3">
    <source>
        <dbReference type="Proteomes" id="UP000665020"/>
    </source>
</evidence>
<organism evidence="2 3">
    <name type="scientific">Iocasia fonsfrigidae</name>
    <dbReference type="NCBI Taxonomy" id="2682810"/>
    <lineage>
        <taxon>Bacteria</taxon>
        <taxon>Bacillati</taxon>
        <taxon>Bacillota</taxon>
        <taxon>Clostridia</taxon>
        <taxon>Halanaerobiales</taxon>
        <taxon>Halanaerobiaceae</taxon>
        <taxon>Iocasia</taxon>
    </lineage>
</organism>
<accession>A0A8A7KI13</accession>
<dbReference type="NCBIfam" id="TIGR02669">
    <property type="entry name" value="SpoIID_LytB"/>
    <property type="match status" value="1"/>
</dbReference>
<gene>
    <name evidence="2" type="ORF">GM661_16490</name>
</gene>
<dbReference type="RefSeq" id="WP_230867776.1">
    <property type="nucleotide sequence ID" value="NZ_CP046640.1"/>
</dbReference>
<dbReference type="AlphaFoldDB" id="A0A8A7KI13"/>
<evidence type="ECO:0000259" key="1">
    <source>
        <dbReference type="Pfam" id="PF08486"/>
    </source>
</evidence>
<dbReference type="InterPro" id="IPR013486">
    <property type="entry name" value="SpoIID/LytB"/>
</dbReference>
<evidence type="ECO:0000313" key="2">
    <source>
        <dbReference type="EMBL" id="QTL99428.1"/>
    </source>
</evidence>